<proteinExistence type="predicted"/>
<reference evidence="1 2" key="1">
    <citation type="submission" date="2012-11" db="EMBL/GenBank/DDBJ databases">
        <title>FINISHED of Natronococcus occultus SP4, DSM 3396.</title>
        <authorList>
            <consortium name="DOE Joint Genome Institute"/>
            <person name="Eisen J."/>
            <person name="Huntemann M."/>
            <person name="Wei C.-L."/>
            <person name="Han J."/>
            <person name="Detter J.C."/>
            <person name="Han C."/>
            <person name="Tapia R."/>
            <person name="Chen A."/>
            <person name="Kyrpides N."/>
            <person name="Mavromatis K."/>
            <person name="Markowitz V."/>
            <person name="Szeto E."/>
            <person name="Ivanova N."/>
            <person name="Mikhailova N."/>
            <person name="Ovchinnikova G."/>
            <person name="Pagani I."/>
            <person name="Pati A."/>
            <person name="Goodwin L."/>
            <person name="Nordberg H.P."/>
            <person name="Cantor M.N."/>
            <person name="Hua S.X."/>
            <person name="Woyke T."/>
            <person name="Eisen J."/>
            <person name="Klenk H.-P."/>
            <person name="Klenk H.-P."/>
        </authorList>
    </citation>
    <scope>NUCLEOTIDE SEQUENCE [LARGE SCALE GENOMIC DNA]</scope>
    <source>
        <strain evidence="1 2">SP4</strain>
    </source>
</reference>
<dbReference type="STRING" id="694430.Natoc_0352"/>
<accession>L0JWI1</accession>
<dbReference type="Gene3D" id="3.30.590.20">
    <property type="match status" value="1"/>
</dbReference>
<evidence type="ECO:0000313" key="1">
    <source>
        <dbReference type="EMBL" id="AGB36218.1"/>
    </source>
</evidence>
<dbReference type="HOGENOM" id="CLU_029030_1_0_2"/>
<protein>
    <recommendedName>
        <fullName evidence="3">Glutamate--cysteine ligase</fullName>
    </recommendedName>
</protein>
<dbReference type="AlphaFoldDB" id="L0JWI1"/>
<name>L0JWI1_9EURY</name>
<dbReference type="RefSeq" id="WP_015319674.1">
    <property type="nucleotide sequence ID" value="NC_019974.1"/>
</dbReference>
<dbReference type="EMBL" id="CP003929">
    <property type="protein sequence ID" value="AGB36218.1"/>
    <property type="molecule type" value="Genomic_DNA"/>
</dbReference>
<gene>
    <name evidence="1" type="ORF">Natoc_0352</name>
</gene>
<dbReference type="PANTHER" id="PTHR36510">
    <property type="entry name" value="GLUTAMATE--CYSTEINE LIGASE 2-RELATED"/>
    <property type="match status" value="1"/>
</dbReference>
<dbReference type="Pfam" id="PF04107">
    <property type="entry name" value="GCS2"/>
    <property type="match status" value="1"/>
</dbReference>
<evidence type="ECO:0000313" key="2">
    <source>
        <dbReference type="Proteomes" id="UP000010878"/>
    </source>
</evidence>
<dbReference type="InterPro" id="IPR014746">
    <property type="entry name" value="Gln_synth/guanido_kin_cat_dom"/>
</dbReference>
<dbReference type="OrthoDB" id="194541at2157"/>
<keyword evidence="2" id="KW-1185">Reference proteome</keyword>
<sequence length="503" mass="56363">MDEYVELVDRSLRDATRGEFARRVDEQGDRLTEVLRDGGLDSPGFGIGLELEAYAVDDDGRLARVPKPVFEGPCEKELGVHNVEFNTDPNPFDGDGIAAQAAQLRRDCRRGRAAAEREGTQLVLDGMWAIPPREGTAAYLTAVRDRDGVTIAENMTPSPRYYAIDNHVRRSADRLALSVPGVDREFPSILFESLTSSIQPHVQIPSADRFPRYYNTARGTLGPVLALATNSPLLPVDLYDPDDPSRLLDETFHELRIPVFEQSINRAWEKVRVPDEITDAADTVDRLVADPTCAPFLREWLEDDDRETFADEYWELDHKRGTYWRWLRAVIGGQPVSGGDARSIRIEYRPLPAQPTIAENVGFQCLVAGLVRGLCAADHPLATLDREATERSFYGAVEDGLDADLAWITADGDRTTDPDVIYDELFAFARRGLREQGVPPETVETFLAPIEARWTDRTTPSRWKLARVRDHLDGGADFEDAVHEMQTEYVRRSGAGEPIVEWS</sequence>
<dbReference type="PANTHER" id="PTHR36510:SF3">
    <property type="entry name" value="CONSERVED PROTEIN"/>
    <property type="match status" value="1"/>
</dbReference>
<dbReference type="GO" id="GO:0016879">
    <property type="term" value="F:ligase activity, forming carbon-nitrogen bonds"/>
    <property type="evidence" value="ECO:0007669"/>
    <property type="project" value="TreeGrafter"/>
</dbReference>
<dbReference type="InterPro" id="IPR050141">
    <property type="entry name" value="GCL_type2/YbdK_subfam"/>
</dbReference>
<dbReference type="Proteomes" id="UP000010878">
    <property type="component" value="Chromosome"/>
</dbReference>
<dbReference type="GeneID" id="14405380"/>
<dbReference type="SUPFAM" id="SSF55931">
    <property type="entry name" value="Glutamine synthetase/guanido kinase"/>
    <property type="match status" value="1"/>
</dbReference>
<organism evidence="1 2">
    <name type="scientific">Natronococcus occultus SP4</name>
    <dbReference type="NCBI Taxonomy" id="694430"/>
    <lineage>
        <taxon>Archaea</taxon>
        <taxon>Methanobacteriati</taxon>
        <taxon>Methanobacteriota</taxon>
        <taxon>Stenosarchaea group</taxon>
        <taxon>Halobacteria</taxon>
        <taxon>Halobacteriales</taxon>
        <taxon>Natrialbaceae</taxon>
        <taxon>Natronococcus</taxon>
    </lineage>
</organism>
<dbReference type="InterPro" id="IPR006336">
    <property type="entry name" value="GCS2"/>
</dbReference>
<dbReference type="eggNOG" id="arCOG04732">
    <property type="taxonomic scope" value="Archaea"/>
</dbReference>
<dbReference type="KEGG" id="nou:Natoc_0352"/>
<evidence type="ECO:0008006" key="3">
    <source>
        <dbReference type="Google" id="ProtNLM"/>
    </source>
</evidence>